<evidence type="ECO:0000313" key="7">
    <source>
        <dbReference type="EMBL" id="MEG3438839.1"/>
    </source>
</evidence>
<name>A0AAW9R026_9CHRO</name>
<accession>A0AAW9R026</accession>
<dbReference type="InterPro" id="IPR035965">
    <property type="entry name" value="PAS-like_dom_sf"/>
</dbReference>
<dbReference type="InterPro" id="IPR013767">
    <property type="entry name" value="PAS_fold"/>
</dbReference>
<dbReference type="Proteomes" id="UP001328733">
    <property type="component" value="Unassembled WGS sequence"/>
</dbReference>
<dbReference type="InterPro" id="IPR018490">
    <property type="entry name" value="cNMP-bd_dom_sf"/>
</dbReference>
<feature type="domain" description="PAS" evidence="5">
    <location>
        <begin position="73"/>
        <end position="144"/>
    </location>
</feature>
<dbReference type="PROSITE" id="PS51063">
    <property type="entry name" value="HTH_CRP_2"/>
    <property type="match status" value="1"/>
</dbReference>
<dbReference type="InterPro" id="IPR012318">
    <property type="entry name" value="HTH_CRP"/>
</dbReference>
<dbReference type="AlphaFoldDB" id="A0AAW9R026"/>
<dbReference type="SUPFAM" id="SSF51206">
    <property type="entry name" value="cAMP-binding domain-like"/>
    <property type="match status" value="1"/>
</dbReference>
<dbReference type="Pfam" id="PF13545">
    <property type="entry name" value="HTH_Crp_2"/>
    <property type="match status" value="1"/>
</dbReference>
<evidence type="ECO:0000256" key="4">
    <source>
        <dbReference type="SAM" id="Coils"/>
    </source>
</evidence>
<feature type="domain" description="HTH crp-type" evidence="6">
    <location>
        <begin position="315"/>
        <end position="389"/>
    </location>
</feature>
<gene>
    <name evidence="7" type="ORF">V0288_17055</name>
</gene>
<dbReference type="PROSITE" id="PS50112">
    <property type="entry name" value="PAS"/>
    <property type="match status" value="1"/>
</dbReference>
<dbReference type="InterPro" id="IPR036390">
    <property type="entry name" value="WH_DNA-bd_sf"/>
</dbReference>
<dbReference type="InterPro" id="IPR000014">
    <property type="entry name" value="PAS"/>
</dbReference>
<dbReference type="PROSITE" id="PS00042">
    <property type="entry name" value="HTH_CRP_1"/>
    <property type="match status" value="1"/>
</dbReference>
<dbReference type="CDD" id="cd00092">
    <property type="entry name" value="HTH_CRP"/>
    <property type="match status" value="1"/>
</dbReference>
<keyword evidence="8" id="KW-1185">Reference proteome</keyword>
<dbReference type="SMART" id="SM00419">
    <property type="entry name" value="HTH_CRP"/>
    <property type="match status" value="1"/>
</dbReference>
<evidence type="ECO:0000313" key="8">
    <source>
        <dbReference type="Proteomes" id="UP001328733"/>
    </source>
</evidence>
<keyword evidence="2" id="KW-0238">DNA-binding</keyword>
<dbReference type="Gene3D" id="2.60.120.10">
    <property type="entry name" value="Jelly Rolls"/>
    <property type="match status" value="1"/>
</dbReference>
<dbReference type="GO" id="GO:0003677">
    <property type="term" value="F:DNA binding"/>
    <property type="evidence" value="ECO:0007669"/>
    <property type="project" value="UniProtKB-KW"/>
</dbReference>
<dbReference type="EMBL" id="JBAFSM010000036">
    <property type="protein sequence ID" value="MEG3438839.1"/>
    <property type="molecule type" value="Genomic_DNA"/>
</dbReference>
<dbReference type="RefSeq" id="WP_332866323.1">
    <property type="nucleotide sequence ID" value="NZ_JBAFSM010000036.1"/>
</dbReference>
<proteinExistence type="predicted"/>
<dbReference type="SMART" id="SM00091">
    <property type="entry name" value="PAS"/>
    <property type="match status" value="1"/>
</dbReference>
<keyword evidence="4" id="KW-0175">Coiled coil</keyword>
<dbReference type="SUPFAM" id="SSF55785">
    <property type="entry name" value="PYP-like sensor domain (PAS domain)"/>
    <property type="match status" value="1"/>
</dbReference>
<dbReference type="SUPFAM" id="SSF46785">
    <property type="entry name" value="Winged helix' DNA-binding domain"/>
    <property type="match status" value="1"/>
</dbReference>
<dbReference type="InterPro" id="IPR018335">
    <property type="entry name" value="Tscrpt_reg_HTH_Crp-type_CS"/>
</dbReference>
<evidence type="ECO:0000256" key="2">
    <source>
        <dbReference type="ARBA" id="ARBA00023125"/>
    </source>
</evidence>
<protein>
    <submittedName>
        <fullName evidence="7">Helix-turn-helix domain-containing protein</fullName>
    </submittedName>
</protein>
<dbReference type="NCBIfam" id="TIGR00229">
    <property type="entry name" value="sensory_box"/>
    <property type="match status" value="1"/>
</dbReference>
<dbReference type="Pfam" id="PF00989">
    <property type="entry name" value="PAS"/>
    <property type="match status" value="1"/>
</dbReference>
<evidence type="ECO:0000256" key="3">
    <source>
        <dbReference type="ARBA" id="ARBA00023163"/>
    </source>
</evidence>
<evidence type="ECO:0000256" key="1">
    <source>
        <dbReference type="ARBA" id="ARBA00023015"/>
    </source>
</evidence>
<dbReference type="GO" id="GO:0003700">
    <property type="term" value="F:DNA-binding transcription factor activity"/>
    <property type="evidence" value="ECO:0007669"/>
    <property type="project" value="InterPro"/>
</dbReference>
<dbReference type="Gene3D" id="3.30.450.20">
    <property type="entry name" value="PAS domain"/>
    <property type="match status" value="1"/>
</dbReference>
<feature type="coiled-coil region" evidence="4">
    <location>
        <begin position="46"/>
        <end position="73"/>
    </location>
</feature>
<evidence type="ECO:0000259" key="6">
    <source>
        <dbReference type="PROSITE" id="PS51063"/>
    </source>
</evidence>
<dbReference type="CDD" id="cd00130">
    <property type="entry name" value="PAS"/>
    <property type="match status" value="1"/>
</dbReference>
<evidence type="ECO:0000259" key="5">
    <source>
        <dbReference type="PROSITE" id="PS50112"/>
    </source>
</evidence>
<comment type="caution">
    <text evidence="7">The sequence shown here is derived from an EMBL/GenBank/DDBJ whole genome shotgun (WGS) entry which is preliminary data.</text>
</comment>
<keyword evidence="3" id="KW-0804">Transcription</keyword>
<dbReference type="InterPro" id="IPR014710">
    <property type="entry name" value="RmlC-like_jellyroll"/>
</dbReference>
<organism evidence="7 8">
    <name type="scientific">Pannus brasiliensis CCIBt3594</name>
    <dbReference type="NCBI Taxonomy" id="1427578"/>
    <lineage>
        <taxon>Bacteria</taxon>
        <taxon>Bacillati</taxon>
        <taxon>Cyanobacteriota</taxon>
        <taxon>Cyanophyceae</taxon>
        <taxon>Oscillatoriophycideae</taxon>
        <taxon>Chroococcales</taxon>
        <taxon>Microcystaceae</taxon>
        <taxon>Pannus</taxon>
    </lineage>
</organism>
<reference evidence="7 8" key="1">
    <citation type="submission" date="2024-01" db="EMBL/GenBank/DDBJ databases">
        <title>Genomic insights into the taxonomy and metabolism of the cyanobacterium Pannus brasiliensis CCIBt3594.</title>
        <authorList>
            <person name="Machado M."/>
            <person name="Botero N.B."/>
            <person name="Andreote A.P.D."/>
            <person name="Feitosa A.M.T."/>
            <person name="Popin R."/>
            <person name="Sivonen K."/>
            <person name="Fiore M.F."/>
        </authorList>
    </citation>
    <scope>NUCLEOTIDE SEQUENCE [LARGE SCALE GENOMIC DNA]</scope>
    <source>
        <strain evidence="7 8">CCIBt3594</strain>
    </source>
</reference>
<keyword evidence="1" id="KW-0805">Transcription regulation</keyword>
<sequence length="395" mass="44255">MTVGKFTERLKHFQDSLHGLYRDAASGEVDSERLLSAAYKELGIASEEMQVAIEQMTAQAEELASARARLEVERQYYKSIFDFLPEPYLVTDERGTIVQVNPAAADLFKVEAARFLFGKPLEVFLSPRERREFPAKLLQLVSGERSRQWPLTLQTRQGEFREVEATVFPGRELSGGGITLHWTLRAGQGGGRSNGLVDRRDPRLSRPKAVYHQGENIPLDPANFWLVCQGWVKLSTIDEDGEVALVGLVGPSMPFGKCMTALRGYHATALSDMVQLISIGSAEINDSPTIREIVLPQLLSRLCQTESLLAISRSRQIHERLYLLLEWLRANFGQPIPGGQRLSVRLTHRELASICGTTRVTISRLLGKMKEDGKIAYDLDRHLIFIDEGDSRLPA</sequence>